<protein>
    <submittedName>
        <fullName evidence="1">Bifunctional glutamine-synthetase adenylyltransferase/deadenyltransferase</fullName>
        <ecNumber evidence="1">2.7.7.42</ecNumber>
    </submittedName>
</protein>
<proteinExistence type="predicted"/>
<dbReference type="GO" id="GO:0008882">
    <property type="term" value="F:[glutamate-ammonia-ligase] adenylyltransferase activity"/>
    <property type="evidence" value="ECO:0007669"/>
    <property type="project" value="UniProtKB-EC"/>
</dbReference>
<dbReference type="InterPro" id="IPR023057">
    <property type="entry name" value="GlnE"/>
</dbReference>
<dbReference type="EMBL" id="UGRI01000002">
    <property type="protein sequence ID" value="SUB32248.1"/>
    <property type="molecule type" value="Genomic_DNA"/>
</dbReference>
<dbReference type="AlphaFoldDB" id="A0A379B1V7"/>
<sequence>MVDVEFIVQYLILAHARQYPQLLDNYGNIALLNIAADCGLIDKTLAGQSRTAYRLYRRQQHNTKLRDAAKPK</sequence>
<dbReference type="SUPFAM" id="SSF81593">
    <property type="entry name" value="Nucleotidyltransferase substrate binding subunit/domain"/>
    <property type="match status" value="1"/>
</dbReference>
<reference evidence="1" key="1">
    <citation type="submission" date="2018-06" db="EMBL/GenBank/DDBJ databases">
        <authorList>
            <consortium name="Pathogen Informatics"/>
            <person name="Doyle S."/>
        </authorList>
    </citation>
    <scope>NUCLEOTIDE SEQUENCE [LARGE SCALE GENOMIC DNA]</scope>
    <source>
        <strain evidence="1">NCTC11421</strain>
    </source>
</reference>
<dbReference type="GO" id="GO:0000820">
    <property type="term" value="P:regulation of glutamine family amino acid metabolic process"/>
    <property type="evidence" value="ECO:0007669"/>
    <property type="project" value="TreeGrafter"/>
</dbReference>
<organism evidence="1">
    <name type="scientific">Neisseria gonorrhoeae</name>
    <dbReference type="NCBI Taxonomy" id="485"/>
    <lineage>
        <taxon>Bacteria</taxon>
        <taxon>Pseudomonadati</taxon>
        <taxon>Pseudomonadota</taxon>
        <taxon>Betaproteobacteria</taxon>
        <taxon>Neisseriales</taxon>
        <taxon>Neisseriaceae</taxon>
        <taxon>Neisseria</taxon>
    </lineage>
</organism>
<keyword evidence="1" id="KW-0548">Nucleotidyltransferase</keyword>
<evidence type="ECO:0000313" key="1">
    <source>
        <dbReference type="EMBL" id="SUB32248.1"/>
    </source>
</evidence>
<dbReference type="Gene3D" id="1.20.120.330">
    <property type="entry name" value="Nucleotidyltransferases domain 2"/>
    <property type="match status" value="1"/>
</dbReference>
<gene>
    <name evidence="1" type="ORF">NCTC11421_03683</name>
</gene>
<dbReference type="PANTHER" id="PTHR30621">
    <property type="entry name" value="GLUTAMINE SYNTHETASE ADENYLYLTRANSFERASE"/>
    <property type="match status" value="1"/>
</dbReference>
<dbReference type="GO" id="GO:0005829">
    <property type="term" value="C:cytosol"/>
    <property type="evidence" value="ECO:0007669"/>
    <property type="project" value="TreeGrafter"/>
</dbReference>
<keyword evidence="1" id="KW-0808">Transferase</keyword>
<accession>A0A379B1V7</accession>
<name>A0A379B1V7_NEIGO</name>
<dbReference type="EC" id="2.7.7.42" evidence="1"/>
<dbReference type="PANTHER" id="PTHR30621:SF0">
    <property type="entry name" value="BIFUNCTIONAL GLUTAMINE SYNTHETASE ADENYLYLTRANSFERASE_ADENYLYL-REMOVING ENZYME"/>
    <property type="match status" value="1"/>
</dbReference>